<protein>
    <submittedName>
        <fullName evidence="1">Uncharacterized protein</fullName>
    </submittedName>
</protein>
<reference evidence="1" key="1">
    <citation type="submission" date="2018-05" db="EMBL/GenBank/DDBJ databases">
        <authorList>
            <person name="Lanie J.A."/>
            <person name="Ng W.-L."/>
            <person name="Kazmierczak K.M."/>
            <person name="Andrzejewski T.M."/>
            <person name="Davidsen T.M."/>
            <person name="Wayne K.J."/>
            <person name="Tettelin H."/>
            <person name="Glass J.I."/>
            <person name="Rusch D."/>
            <person name="Podicherti R."/>
            <person name="Tsui H.-C.T."/>
            <person name="Winkler M.E."/>
        </authorList>
    </citation>
    <scope>NUCLEOTIDE SEQUENCE</scope>
</reference>
<accession>A0A382VDE3</accession>
<proteinExistence type="predicted"/>
<feature type="non-terminal residue" evidence="1">
    <location>
        <position position="49"/>
    </location>
</feature>
<dbReference type="EMBL" id="UINC01150727">
    <property type="protein sequence ID" value="SVD43928.1"/>
    <property type="molecule type" value="Genomic_DNA"/>
</dbReference>
<evidence type="ECO:0000313" key="1">
    <source>
        <dbReference type="EMBL" id="SVD43928.1"/>
    </source>
</evidence>
<sequence length="49" mass="5662">MRLLNSTLIIFTFLITTISAQNQNYFIIDNSQAIRDSLNRIKYVNPNTA</sequence>
<organism evidence="1">
    <name type="scientific">marine metagenome</name>
    <dbReference type="NCBI Taxonomy" id="408172"/>
    <lineage>
        <taxon>unclassified sequences</taxon>
        <taxon>metagenomes</taxon>
        <taxon>ecological metagenomes</taxon>
    </lineage>
</organism>
<dbReference type="AlphaFoldDB" id="A0A382VDE3"/>
<name>A0A382VDE3_9ZZZZ</name>
<gene>
    <name evidence="1" type="ORF">METZ01_LOCUS396782</name>
</gene>